<dbReference type="Pfam" id="PF12850">
    <property type="entry name" value="Metallophos_2"/>
    <property type="match status" value="1"/>
</dbReference>
<feature type="domain" description="Calcineurin-like phosphoesterase" evidence="3">
    <location>
        <begin position="1"/>
        <end position="149"/>
    </location>
</feature>
<organism evidence="4 5">
    <name type="scientific">Kineothrix alysoides</name>
    <dbReference type="NCBI Taxonomy" id="1469948"/>
    <lineage>
        <taxon>Bacteria</taxon>
        <taxon>Bacillati</taxon>
        <taxon>Bacillota</taxon>
        <taxon>Clostridia</taxon>
        <taxon>Lachnospirales</taxon>
        <taxon>Lachnospiraceae</taxon>
        <taxon>Kineothrix</taxon>
    </lineage>
</organism>
<evidence type="ECO:0000256" key="2">
    <source>
        <dbReference type="RuleBase" id="RU362039"/>
    </source>
</evidence>
<accession>A0A4R1QL67</accession>
<evidence type="ECO:0000259" key="3">
    <source>
        <dbReference type="Pfam" id="PF12850"/>
    </source>
</evidence>
<gene>
    <name evidence="4" type="ORF">EDD76_12032</name>
</gene>
<dbReference type="Gene3D" id="3.60.21.10">
    <property type="match status" value="1"/>
</dbReference>
<dbReference type="PANTHER" id="PTHR11124">
    <property type="entry name" value="VACUOLAR SORTING PROTEIN VPS29"/>
    <property type="match status" value="1"/>
</dbReference>
<proteinExistence type="inferred from homology"/>
<dbReference type="RefSeq" id="WP_031392767.1">
    <property type="nucleotide sequence ID" value="NZ_JPNB01000003.1"/>
</dbReference>
<dbReference type="InterPro" id="IPR029052">
    <property type="entry name" value="Metallo-depent_PP-like"/>
</dbReference>
<dbReference type="InterPro" id="IPR000979">
    <property type="entry name" value="Phosphodiesterase_MJ0936/Vps29"/>
</dbReference>
<sequence>MRVLIVSDTHRQNNNYLKVLEMVKPIDMVVHCGDAEGSEYLICEGAGCPVEIITGNNDFFSDLPREKEFSIGSYKVWLTHGHNYYVTMGNEALKEEAIARGVDIVIYGHTHKPLVDIEDKIIAVNPGSLAYPRQEGKRPSYVMMELDNKGKAHFDICYL</sequence>
<keyword evidence="5" id="KW-1185">Reference proteome</keyword>
<protein>
    <recommendedName>
        <fullName evidence="2">Phosphoesterase</fullName>
        <ecNumber evidence="2">3.1.4.-</ecNumber>
    </recommendedName>
</protein>
<dbReference type="AlphaFoldDB" id="A0A4R1QL67"/>
<keyword evidence="2" id="KW-0479">Metal-binding</keyword>
<comment type="caution">
    <text evidence="4">The sequence shown here is derived from an EMBL/GenBank/DDBJ whole genome shotgun (WGS) entry which is preliminary data.</text>
</comment>
<name>A0A4R1QL67_9FIRM</name>
<evidence type="ECO:0000313" key="5">
    <source>
        <dbReference type="Proteomes" id="UP000295718"/>
    </source>
</evidence>
<dbReference type="GO" id="GO:0046872">
    <property type="term" value="F:metal ion binding"/>
    <property type="evidence" value="ECO:0007669"/>
    <property type="project" value="UniProtKB-KW"/>
</dbReference>
<evidence type="ECO:0000313" key="4">
    <source>
        <dbReference type="EMBL" id="TCL54429.1"/>
    </source>
</evidence>
<dbReference type="STRING" id="1469948.GCA_000732725_04164"/>
<dbReference type="Proteomes" id="UP000295718">
    <property type="component" value="Unassembled WGS sequence"/>
</dbReference>
<dbReference type="GO" id="GO:0016787">
    <property type="term" value="F:hydrolase activity"/>
    <property type="evidence" value="ECO:0007669"/>
    <property type="project" value="UniProtKB-UniRule"/>
</dbReference>
<dbReference type="EMBL" id="SLUO01000020">
    <property type="protein sequence ID" value="TCL54429.1"/>
    <property type="molecule type" value="Genomic_DNA"/>
</dbReference>
<reference evidence="4 5" key="1">
    <citation type="submission" date="2019-03" db="EMBL/GenBank/DDBJ databases">
        <title>Genomic Encyclopedia of Type Strains, Phase IV (KMG-IV): sequencing the most valuable type-strain genomes for metagenomic binning, comparative biology and taxonomic classification.</title>
        <authorList>
            <person name="Goeker M."/>
        </authorList>
    </citation>
    <scope>NUCLEOTIDE SEQUENCE [LARGE SCALE GENOMIC DNA]</scope>
    <source>
        <strain evidence="4 5">DSM 100556</strain>
    </source>
</reference>
<dbReference type="EC" id="3.1.4.-" evidence="2"/>
<dbReference type="SUPFAM" id="SSF56300">
    <property type="entry name" value="Metallo-dependent phosphatases"/>
    <property type="match status" value="1"/>
</dbReference>
<dbReference type="NCBIfam" id="TIGR00040">
    <property type="entry name" value="yfcE"/>
    <property type="match status" value="1"/>
</dbReference>
<comment type="similarity">
    <text evidence="1 2">Belongs to the metallophosphoesterase superfamily. YfcE family.</text>
</comment>
<evidence type="ECO:0000256" key="1">
    <source>
        <dbReference type="ARBA" id="ARBA00008950"/>
    </source>
</evidence>
<dbReference type="OrthoDB" id="9800565at2"/>
<dbReference type="InterPro" id="IPR024654">
    <property type="entry name" value="Calcineurin-like_PHP_lpxH"/>
</dbReference>
<comment type="cofactor">
    <cofactor evidence="2">
        <name>a divalent metal cation</name>
        <dbReference type="ChEBI" id="CHEBI:60240"/>
    </cofactor>
</comment>